<dbReference type="Proteomes" id="UP000019487">
    <property type="component" value="Unassembled WGS sequence"/>
</dbReference>
<sequence>MAACSIDADQAILIPGHSLVGPSSWWKEAAKEVLETSSDFDLVIRTVKFIPLPDPQLAAALLSKRHETWIKHLFPGGAIEGPLQSFDVEQLVASIKGDRPRLQGGMETEKLDNQMQWEFCRIKFSEWIAWICGVESVNVSHLLDTLFNFRNALAEHARQHEDFLEKLGFPSQQPLPRWILSTAIKYDVSSEPSDALVSFFKPIAQQFEEPSQQFKERYSSISALGQKLAILHARFTSKVVCHTDPDWSAPFSTNFSLWERIQKKSPQELADPVVGDGCTKDLARTSSDFADEVFAYLSADKNLTSYIMDLAELCLALQRWKYQPQQSSWVWDTINPKDNFSGCKKYARKTRGCLPFLFTEIVEVQRANEDRADKIIAVLAMIAMHLNSDCGKYEPRLTSTTGEVESNGAQDGTHLIDSPTQQPFDSDELNDDGTKKSVDFEEHKEAANRDD</sequence>
<accession>W9CMS5</accession>
<proteinExistence type="predicted"/>
<dbReference type="EMBL" id="AYSA01000159">
    <property type="protein sequence ID" value="ESZ95954.1"/>
    <property type="molecule type" value="Genomic_DNA"/>
</dbReference>
<evidence type="ECO:0000256" key="1">
    <source>
        <dbReference type="SAM" id="MobiDB-lite"/>
    </source>
</evidence>
<evidence type="ECO:0000313" key="2">
    <source>
        <dbReference type="EMBL" id="ESZ95954.1"/>
    </source>
</evidence>
<organism evidence="2 3">
    <name type="scientific">Sclerotinia borealis (strain F-4128)</name>
    <dbReference type="NCBI Taxonomy" id="1432307"/>
    <lineage>
        <taxon>Eukaryota</taxon>
        <taxon>Fungi</taxon>
        <taxon>Dikarya</taxon>
        <taxon>Ascomycota</taxon>
        <taxon>Pezizomycotina</taxon>
        <taxon>Leotiomycetes</taxon>
        <taxon>Helotiales</taxon>
        <taxon>Sclerotiniaceae</taxon>
        <taxon>Sclerotinia</taxon>
    </lineage>
</organism>
<keyword evidence="3" id="KW-1185">Reference proteome</keyword>
<feature type="compositionally biased region" description="Polar residues" evidence="1">
    <location>
        <begin position="397"/>
        <end position="410"/>
    </location>
</feature>
<comment type="caution">
    <text evidence="2">The sequence shown here is derived from an EMBL/GenBank/DDBJ whole genome shotgun (WGS) entry which is preliminary data.</text>
</comment>
<name>W9CMS5_SCLBF</name>
<dbReference type="AlphaFoldDB" id="W9CMS5"/>
<evidence type="ECO:0000313" key="3">
    <source>
        <dbReference type="Proteomes" id="UP000019487"/>
    </source>
</evidence>
<feature type="region of interest" description="Disordered" evidence="1">
    <location>
        <begin position="397"/>
        <end position="451"/>
    </location>
</feature>
<gene>
    <name evidence="2" type="ORF">SBOR_3646</name>
</gene>
<reference evidence="2 3" key="1">
    <citation type="journal article" date="2014" name="Genome Announc.">
        <title>Draft genome sequence of Sclerotinia borealis, a psychrophilic plant pathogenic fungus.</title>
        <authorList>
            <person name="Mardanov A.V."/>
            <person name="Beletsky A.V."/>
            <person name="Kadnikov V.V."/>
            <person name="Ignatov A.N."/>
            <person name="Ravin N.V."/>
        </authorList>
    </citation>
    <scope>NUCLEOTIDE SEQUENCE [LARGE SCALE GENOMIC DNA]</scope>
    <source>
        <strain evidence="3">F-4157</strain>
    </source>
</reference>
<dbReference type="OrthoDB" id="3556767at2759"/>
<dbReference type="HOGENOM" id="CLU_607151_0_0_1"/>
<feature type="compositionally biased region" description="Basic and acidic residues" evidence="1">
    <location>
        <begin position="432"/>
        <end position="451"/>
    </location>
</feature>
<protein>
    <submittedName>
        <fullName evidence="2">Uncharacterized protein</fullName>
    </submittedName>
</protein>